<reference evidence="1 2" key="1">
    <citation type="submission" date="2024-01" db="EMBL/GenBank/DDBJ databases">
        <title>The genome sequence of Erythrobacteraceae sp. strain 1XM1-14.</title>
        <authorList>
            <person name="Liu Y."/>
        </authorList>
    </citation>
    <scope>NUCLEOTIDE SEQUENCE [LARGE SCALE GENOMIC DNA]</scope>
    <source>
        <strain evidence="1 2">1XM1-14</strain>
    </source>
</reference>
<dbReference type="Proteomes" id="UP001343492">
    <property type="component" value="Unassembled WGS sequence"/>
</dbReference>
<sequence length="192" mass="21325">MSISKNAVAVSGEFSAAQLFTPQQRIPMPGQDAGRCEKLFDDLCRHFQPRDAVEAMWVNDVAVIMAKIEFLRKCHRAATLVALRRQASDHSRYDPGIQSFEVEGVKAAVFDDEYSVGDDAGVYGSEENLPIVRLLGTVSMGSLRKEEDFMGLEFAALKERDRIIDQIGRKRRDDMKAAVAIIDAQLCENADG</sequence>
<organism evidence="1 2">
    <name type="scientific">Altererythrobacter litoralis</name>
    <dbReference type="NCBI Taxonomy" id="3113904"/>
    <lineage>
        <taxon>Bacteria</taxon>
        <taxon>Pseudomonadati</taxon>
        <taxon>Pseudomonadota</taxon>
        <taxon>Alphaproteobacteria</taxon>
        <taxon>Sphingomonadales</taxon>
        <taxon>Erythrobacteraceae</taxon>
        <taxon>Altererythrobacter</taxon>
    </lineage>
</organism>
<comment type="caution">
    <text evidence="1">The sequence shown here is derived from an EMBL/GenBank/DDBJ whole genome shotgun (WGS) entry which is preliminary data.</text>
</comment>
<evidence type="ECO:0000313" key="1">
    <source>
        <dbReference type="EMBL" id="MEE1877656.1"/>
    </source>
</evidence>
<name>A0ABU7GF76_9SPHN</name>
<accession>A0ABU7GF76</accession>
<protein>
    <submittedName>
        <fullName evidence="1">Uncharacterized protein</fullName>
    </submittedName>
</protein>
<dbReference type="EMBL" id="JAZDQV010000007">
    <property type="protein sequence ID" value="MEE1877656.1"/>
    <property type="molecule type" value="Genomic_DNA"/>
</dbReference>
<evidence type="ECO:0000313" key="2">
    <source>
        <dbReference type="Proteomes" id="UP001343492"/>
    </source>
</evidence>
<proteinExistence type="predicted"/>
<gene>
    <name evidence="1" type="ORF">VRS74_08175</name>
</gene>
<dbReference type="RefSeq" id="WP_354144763.1">
    <property type="nucleotide sequence ID" value="NZ_JAZDQV010000007.1"/>
</dbReference>
<keyword evidence="2" id="KW-1185">Reference proteome</keyword>